<organism evidence="9 10">
    <name type="scientific">Luteipulveratus mongoliensis</name>
    <dbReference type="NCBI Taxonomy" id="571913"/>
    <lineage>
        <taxon>Bacteria</taxon>
        <taxon>Bacillati</taxon>
        <taxon>Actinomycetota</taxon>
        <taxon>Actinomycetes</taxon>
        <taxon>Micrococcales</taxon>
        <taxon>Dermacoccaceae</taxon>
        <taxon>Luteipulveratus</taxon>
    </lineage>
</organism>
<feature type="transmembrane region" description="Helical" evidence="7">
    <location>
        <begin position="363"/>
        <end position="389"/>
    </location>
</feature>
<feature type="transmembrane region" description="Helical" evidence="7">
    <location>
        <begin position="58"/>
        <end position="76"/>
    </location>
</feature>
<feature type="transmembrane region" description="Helical" evidence="7">
    <location>
        <begin position="462"/>
        <end position="482"/>
    </location>
</feature>
<reference evidence="9 10" key="1">
    <citation type="submission" date="2015-03" db="EMBL/GenBank/DDBJ databases">
        <title>Luteipulveratus halotolerans sp. nov., a novel actinobacterium (Dermacoccaceae) from Sarawak, Malaysia.</title>
        <authorList>
            <person name="Juboi H."/>
            <person name="Basik A."/>
            <person name="Shamsul S.S."/>
            <person name="Arnold P."/>
            <person name="Schmitt E.K."/>
            <person name="Sanglier J.-J."/>
            <person name="Yeo T."/>
        </authorList>
    </citation>
    <scope>NUCLEOTIDE SEQUENCE [LARGE SCALE GENOMIC DNA]</scope>
    <source>
        <strain evidence="9 10">MN07-A0370</strain>
    </source>
</reference>
<feature type="transmembrane region" description="Helical" evidence="7">
    <location>
        <begin position="272"/>
        <end position="293"/>
    </location>
</feature>
<dbReference type="EMBL" id="CP011112">
    <property type="protein sequence ID" value="AKU15174.1"/>
    <property type="molecule type" value="Genomic_DNA"/>
</dbReference>
<dbReference type="InterPro" id="IPR011701">
    <property type="entry name" value="MFS"/>
</dbReference>
<proteinExistence type="predicted"/>
<dbReference type="GO" id="GO:0022857">
    <property type="term" value="F:transmembrane transporter activity"/>
    <property type="evidence" value="ECO:0007669"/>
    <property type="project" value="InterPro"/>
</dbReference>
<dbReference type="InterPro" id="IPR020846">
    <property type="entry name" value="MFS_dom"/>
</dbReference>
<feature type="domain" description="Major facilitator superfamily (MFS) profile" evidence="8">
    <location>
        <begin position="22"/>
        <end position="486"/>
    </location>
</feature>
<keyword evidence="6 7" id="KW-0472">Membrane</keyword>
<evidence type="ECO:0000256" key="1">
    <source>
        <dbReference type="ARBA" id="ARBA00004651"/>
    </source>
</evidence>
<dbReference type="NCBIfam" id="TIGR00711">
    <property type="entry name" value="efflux_EmrB"/>
    <property type="match status" value="1"/>
</dbReference>
<evidence type="ECO:0000259" key="8">
    <source>
        <dbReference type="PROSITE" id="PS50850"/>
    </source>
</evidence>
<keyword evidence="2" id="KW-0813">Transport</keyword>
<feature type="transmembrane region" description="Helical" evidence="7">
    <location>
        <begin position="88"/>
        <end position="107"/>
    </location>
</feature>
<dbReference type="OrthoDB" id="9812221at2"/>
<dbReference type="InterPro" id="IPR036259">
    <property type="entry name" value="MFS_trans_sf"/>
</dbReference>
<dbReference type="SUPFAM" id="SSF103473">
    <property type="entry name" value="MFS general substrate transporter"/>
    <property type="match status" value="1"/>
</dbReference>
<evidence type="ECO:0000256" key="6">
    <source>
        <dbReference type="ARBA" id="ARBA00023136"/>
    </source>
</evidence>
<evidence type="ECO:0000256" key="7">
    <source>
        <dbReference type="SAM" id="Phobius"/>
    </source>
</evidence>
<feature type="transmembrane region" description="Helical" evidence="7">
    <location>
        <begin position="146"/>
        <end position="169"/>
    </location>
</feature>
<dbReference type="STRING" id="571913.VV02_03705"/>
<feature type="transmembrane region" description="Helical" evidence="7">
    <location>
        <begin position="338"/>
        <end position="357"/>
    </location>
</feature>
<keyword evidence="5 7" id="KW-1133">Transmembrane helix</keyword>
<evidence type="ECO:0000313" key="10">
    <source>
        <dbReference type="Proteomes" id="UP000066480"/>
    </source>
</evidence>
<evidence type="ECO:0000256" key="3">
    <source>
        <dbReference type="ARBA" id="ARBA00022475"/>
    </source>
</evidence>
<protein>
    <recommendedName>
        <fullName evidence="8">Major facilitator superfamily (MFS) profile domain-containing protein</fullName>
    </recommendedName>
</protein>
<dbReference type="InterPro" id="IPR004638">
    <property type="entry name" value="EmrB-like"/>
</dbReference>
<feature type="transmembrane region" description="Helical" evidence="7">
    <location>
        <begin position="207"/>
        <end position="227"/>
    </location>
</feature>
<feature type="transmembrane region" description="Helical" evidence="7">
    <location>
        <begin position="22"/>
        <end position="46"/>
    </location>
</feature>
<feature type="transmembrane region" description="Helical" evidence="7">
    <location>
        <begin position="175"/>
        <end position="195"/>
    </location>
</feature>
<evidence type="ECO:0000256" key="4">
    <source>
        <dbReference type="ARBA" id="ARBA00022692"/>
    </source>
</evidence>
<feature type="transmembrane region" description="Helical" evidence="7">
    <location>
        <begin position="113"/>
        <end position="134"/>
    </location>
</feature>
<dbReference type="AlphaFoldDB" id="A0A0K1JEP5"/>
<accession>A0A0K1JEP5</accession>
<dbReference type="GO" id="GO:0005886">
    <property type="term" value="C:plasma membrane"/>
    <property type="evidence" value="ECO:0007669"/>
    <property type="project" value="UniProtKB-SubCell"/>
</dbReference>
<dbReference type="Gene3D" id="1.20.1250.20">
    <property type="entry name" value="MFS general substrate transporter like domains"/>
    <property type="match status" value="1"/>
</dbReference>
<name>A0A0K1JEP5_9MICO</name>
<dbReference type="PANTHER" id="PTHR42718:SF46">
    <property type="entry name" value="BLR6921 PROTEIN"/>
    <property type="match status" value="1"/>
</dbReference>
<dbReference type="Gene3D" id="1.20.1720.10">
    <property type="entry name" value="Multidrug resistance protein D"/>
    <property type="match status" value="1"/>
</dbReference>
<evidence type="ECO:0000256" key="2">
    <source>
        <dbReference type="ARBA" id="ARBA00022448"/>
    </source>
</evidence>
<evidence type="ECO:0000313" key="9">
    <source>
        <dbReference type="EMBL" id="AKU15174.1"/>
    </source>
</evidence>
<dbReference type="Pfam" id="PF07690">
    <property type="entry name" value="MFS_1"/>
    <property type="match status" value="1"/>
</dbReference>
<dbReference type="RefSeq" id="WP_052589912.1">
    <property type="nucleotide sequence ID" value="NZ_CP011112.1"/>
</dbReference>
<gene>
    <name evidence="9" type="ORF">VV02_03705</name>
</gene>
<keyword evidence="4 7" id="KW-0812">Transmembrane</keyword>
<keyword evidence="10" id="KW-1185">Reference proteome</keyword>
<dbReference type="Proteomes" id="UP000066480">
    <property type="component" value="Chromosome"/>
</dbReference>
<evidence type="ECO:0000256" key="5">
    <source>
        <dbReference type="ARBA" id="ARBA00022989"/>
    </source>
</evidence>
<feature type="transmembrane region" description="Helical" evidence="7">
    <location>
        <begin position="410"/>
        <end position="429"/>
    </location>
</feature>
<comment type="subcellular location">
    <subcellularLocation>
        <location evidence="1">Cell membrane</location>
        <topology evidence="1">Multi-pass membrane protein</topology>
    </subcellularLocation>
</comment>
<dbReference type="KEGG" id="lmoi:VV02_03705"/>
<feature type="transmembrane region" description="Helical" evidence="7">
    <location>
        <begin position="233"/>
        <end position="252"/>
    </location>
</feature>
<feature type="transmembrane region" description="Helical" evidence="7">
    <location>
        <begin position="305"/>
        <end position="326"/>
    </location>
</feature>
<dbReference type="PANTHER" id="PTHR42718">
    <property type="entry name" value="MAJOR FACILITATOR SUPERFAMILY MULTIDRUG TRANSPORTER MFSC"/>
    <property type="match status" value="1"/>
</dbReference>
<sequence length="493" mass="50535">MSAAAATRAAEIAPRISQRTRLGLALGLGGLCVVLDTTIAVVAVPALMREFNAPLATMQWTTTAYLLALVTTLPLAARLSTRYGARRVYVSAILVFGLASALAGLASGPATLIAARVLQGLGGGLLNPVGMILVMRGVPAHERGRVTSLLGLPVLVGPLCGPILSGWLIDSWSWRAIFFITVPPALVAAALVRHWAPRDEPGDREPLDVVGLGLLLPGATVSVFGLGEASFSPVARIALMVLGVALLTAFVLRSRRVAAPLLRVRLLWRPSIAINVSVLVLFGAAYFGSMLLMPTYVQVIRGDSALMAGTMAIPAALATGVSLQICTRLVDRVAPWRVVTVGLSMALAGSIGTVLVLRADTSYAVLMALAALTGAGSGGVIMPGMTAAMRELNGPDLASGSSVMGLAQQLASAVGTAGITALLAAAIAWQVPGLDGGLEAVSRMAPGARAALAPDLVAGQRIAQLAAVVLIAVALVVATTLMRTSSDRKQGEQ</sequence>
<dbReference type="PROSITE" id="PS50850">
    <property type="entry name" value="MFS"/>
    <property type="match status" value="1"/>
</dbReference>
<keyword evidence="3" id="KW-1003">Cell membrane</keyword>